<comment type="subcellular location">
    <subcellularLocation>
        <location evidence="2">Endoplasmic reticulum membrane</location>
        <topology evidence="2">Multi-pass membrane protein</topology>
    </subcellularLocation>
</comment>
<dbReference type="Pfam" id="PF12678">
    <property type="entry name" value="zf-rbx1"/>
    <property type="match status" value="1"/>
</dbReference>
<comment type="pathway">
    <text evidence="3">Protein modification; protein ubiquitination.</text>
</comment>
<dbReference type="Gene3D" id="3.30.40.10">
    <property type="entry name" value="Zinc/RING finger domain, C3HC4 (zinc finger)"/>
    <property type="match status" value="1"/>
</dbReference>
<keyword evidence="13 16" id="KW-1133">Transmembrane helix</keyword>
<feature type="transmembrane region" description="Helical" evidence="16">
    <location>
        <begin position="138"/>
        <end position="159"/>
    </location>
</feature>
<comment type="similarity">
    <text evidence="4">Belongs to the HRD1 family.</text>
</comment>
<evidence type="ECO:0000256" key="16">
    <source>
        <dbReference type="SAM" id="Phobius"/>
    </source>
</evidence>
<dbReference type="InterPro" id="IPR013083">
    <property type="entry name" value="Znf_RING/FYVE/PHD"/>
</dbReference>
<keyword evidence="9 15" id="KW-0863">Zinc-finger</keyword>
<dbReference type="InterPro" id="IPR057992">
    <property type="entry name" value="TPR_SYVN1_N"/>
</dbReference>
<organism evidence="18 19">
    <name type="scientific">Blyttiomyces helicus</name>
    <dbReference type="NCBI Taxonomy" id="388810"/>
    <lineage>
        <taxon>Eukaryota</taxon>
        <taxon>Fungi</taxon>
        <taxon>Fungi incertae sedis</taxon>
        <taxon>Chytridiomycota</taxon>
        <taxon>Chytridiomycota incertae sedis</taxon>
        <taxon>Chytridiomycetes</taxon>
        <taxon>Chytridiomycetes incertae sedis</taxon>
        <taxon>Blyttiomyces</taxon>
    </lineage>
</organism>
<keyword evidence="7 16" id="KW-0812">Transmembrane</keyword>
<evidence type="ECO:0000256" key="4">
    <source>
        <dbReference type="ARBA" id="ARBA00010089"/>
    </source>
</evidence>
<feature type="transmembrane region" description="Helical" evidence="16">
    <location>
        <begin position="35"/>
        <end position="57"/>
    </location>
</feature>
<feature type="transmembrane region" description="Helical" evidence="16">
    <location>
        <begin position="171"/>
        <end position="193"/>
    </location>
</feature>
<dbReference type="CDD" id="cd16479">
    <property type="entry name" value="RING-H2_synoviolin"/>
    <property type="match status" value="1"/>
</dbReference>
<dbReference type="Pfam" id="PF25563">
    <property type="entry name" value="TPR_SYVN1_N"/>
    <property type="match status" value="1"/>
</dbReference>
<proteinExistence type="inferred from homology"/>
<keyword evidence="12" id="KW-0862">Zinc</keyword>
<feature type="transmembrane region" description="Helical" evidence="16">
    <location>
        <begin position="98"/>
        <end position="118"/>
    </location>
</feature>
<accession>A0A4P9VWB7</accession>
<evidence type="ECO:0000256" key="2">
    <source>
        <dbReference type="ARBA" id="ARBA00004477"/>
    </source>
</evidence>
<keyword evidence="19" id="KW-1185">Reference proteome</keyword>
<sequence length="341" mass="38711">MRLALFGAASTALTALVVANAYLQRGLFFTTCIHLTRSSASLIVLLNLALFVTIVLAKAAQAAFFGQLRALEVEHLYERSWFAVTETCLAMTIFREDFGLLFLAFFGMLLLVKIFHWIVQDRVDFMEQSPNLTLGFHVRMVTIMGLLMVTDLALVGYAIDYTLRVGPTMMIIFGFEYTILISLNVSTFVKYVLHTIDLRGERPWEDKPMYIFYLDLVVDFFKLVTYFLFFIIVVHLIGMPLHILRDLWVTLRSFIQRCKDLIQYRRATANMQDRYPNATAEELAATDRTCIICREEMDAAVGAAGAGAEGAPDAAKKLPCGHIFHFHCLRSWLGRQQSCPT</sequence>
<keyword evidence="6" id="KW-0808">Transferase</keyword>
<keyword evidence="10" id="KW-0833">Ubl conjugation pathway</keyword>
<dbReference type="GO" id="GO:0036503">
    <property type="term" value="P:ERAD pathway"/>
    <property type="evidence" value="ECO:0007669"/>
    <property type="project" value="TreeGrafter"/>
</dbReference>
<evidence type="ECO:0000256" key="13">
    <source>
        <dbReference type="ARBA" id="ARBA00022989"/>
    </source>
</evidence>
<reference evidence="19" key="1">
    <citation type="journal article" date="2018" name="Nat. Microbiol.">
        <title>Leveraging single-cell genomics to expand the fungal tree of life.</title>
        <authorList>
            <person name="Ahrendt S.R."/>
            <person name="Quandt C.A."/>
            <person name="Ciobanu D."/>
            <person name="Clum A."/>
            <person name="Salamov A."/>
            <person name="Andreopoulos B."/>
            <person name="Cheng J.F."/>
            <person name="Woyke T."/>
            <person name="Pelin A."/>
            <person name="Henrissat B."/>
            <person name="Reynolds N.K."/>
            <person name="Benny G.L."/>
            <person name="Smith M.E."/>
            <person name="James T.Y."/>
            <person name="Grigoriev I.V."/>
        </authorList>
    </citation>
    <scope>NUCLEOTIDE SEQUENCE [LARGE SCALE GENOMIC DNA]</scope>
</reference>
<dbReference type="GO" id="GO:0061630">
    <property type="term" value="F:ubiquitin protein ligase activity"/>
    <property type="evidence" value="ECO:0007669"/>
    <property type="project" value="UniProtKB-EC"/>
</dbReference>
<evidence type="ECO:0000313" key="19">
    <source>
        <dbReference type="Proteomes" id="UP000269721"/>
    </source>
</evidence>
<evidence type="ECO:0000259" key="17">
    <source>
        <dbReference type="PROSITE" id="PS50089"/>
    </source>
</evidence>
<evidence type="ECO:0000256" key="6">
    <source>
        <dbReference type="ARBA" id="ARBA00022679"/>
    </source>
</evidence>
<keyword evidence="14 16" id="KW-0472">Membrane</keyword>
<evidence type="ECO:0000256" key="7">
    <source>
        <dbReference type="ARBA" id="ARBA00022692"/>
    </source>
</evidence>
<evidence type="ECO:0000256" key="15">
    <source>
        <dbReference type="PROSITE-ProRule" id="PRU00175"/>
    </source>
</evidence>
<dbReference type="InterPro" id="IPR001841">
    <property type="entry name" value="Znf_RING"/>
</dbReference>
<evidence type="ECO:0000313" key="18">
    <source>
        <dbReference type="EMBL" id="RKO83984.1"/>
    </source>
</evidence>
<dbReference type="GO" id="GO:0043161">
    <property type="term" value="P:proteasome-mediated ubiquitin-dependent protein catabolic process"/>
    <property type="evidence" value="ECO:0007669"/>
    <property type="project" value="TreeGrafter"/>
</dbReference>
<dbReference type="SUPFAM" id="SSF57850">
    <property type="entry name" value="RING/U-box"/>
    <property type="match status" value="1"/>
</dbReference>
<dbReference type="InterPro" id="IPR058051">
    <property type="entry name" value="Znf_RING_synoviolin"/>
</dbReference>
<gene>
    <name evidence="18" type="ORF">BDK51DRAFT_26157</name>
</gene>
<dbReference type="EC" id="2.3.2.27" evidence="5"/>
<dbReference type="PROSITE" id="PS50089">
    <property type="entry name" value="ZF_RING_2"/>
    <property type="match status" value="1"/>
</dbReference>
<dbReference type="PANTHER" id="PTHR22763:SF184">
    <property type="entry name" value="E3 UBIQUITIN-PROTEIN LIGASE SYNOVIOLIN"/>
    <property type="match status" value="1"/>
</dbReference>
<feature type="non-terminal residue" evidence="18">
    <location>
        <position position="341"/>
    </location>
</feature>
<evidence type="ECO:0000256" key="1">
    <source>
        <dbReference type="ARBA" id="ARBA00000900"/>
    </source>
</evidence>
<keyword evidence="11" id="KW-0256">Endoplasmic reticulum</keyword>
<name>A0A4P9VWB7_9FUNG</name>
<dbReference type="GO" id="GO:0008270">
    <property type="term" value="F:zinc ion binding"/>
    <property type="evidence" value="ECO:0007669"/>
    <property type="project" value="UniProtKB-KW"/>
</dbReference>
<dbReference type="GO" id="GO:0005789">
    <property type="term" value="C:endoplasmic reticulum membrane"/>
    <property type="evidence" value="ECO:0007669"/>
    <property type="project" value="UniProtKB-SubCell"/>
</dbReference>
<evidence type="ECO:0000256" key="9">
    <source>
        <dbReference type="ARBA" id="ARBA00022771"/>
    </source>
</evidence>
<evidence type="ECO:0000256" key="10">
    <source>
        <dbReference type="ARBA" id="ARBA00022786"/>
    </source>
</evidence>
<protein>
    <recommendedName>
        <fullName evidence="5">RING-type E3 ubiquitin transferase</fullName>
        <ecNumber evidence="5">2.3.2.27</ecNumber>
    </recommendedName>
</protein>
<evidence type="ECO:0000256" key="8">
    <source>
        <dbReference type="ARBA" id="ARBA00022723"/>
    </source>
</evidence>
<evidence type="ECO:0000256" key="3">
    <source>
        <dbReference type="ARBA" id="ARBA00004906"/>
    </source>
</evidence>
<dbReference type="EMBL" id="ML000630">
    <property type="protein sequence ID" value="RKO83984.1"/>
    <property type="molecule type" value="Genomic_DNA"/>
</dbReference>
<evidence type="ECO:0000256" key="5">
    <source>
        <dbReference type="ARBA" id="ARBA00012483"/>
    </source>
</evidence>
<dbReference type="AlphaFoldDB" id="A0A4P9VWB7"/>
<evidence type="ECO:0000256" key="12">
    <source>
        <dbReference type="ARBA" id="ARBA00022833"/>
    </source>
</evidence>
<dbReference type="InterPro" id="IPR024766">
    <property type="entry name" value="Znf_RING_H2"/>
</dbReference>
<keyword evidence="8" id="KW-0479">Metal-binding</keyword>
<comment type="catalytic activity">
    <reaction evidence="1">
        <text>S-ubiquitinyl-[E2 ubiquitin-conjugating enzyme]-L-cysteine + [acceptor protein]-L-lysine = [E2 ubiquitin-conjugating enzyme]-L-cysteine + N(6)-ubiquitinyl-[acceptor protein]-L-lysine.</text>
        <dbReference type="EC" id="2.3.2.27"/>
    </reaction>
</comment>
<dbReference type="Proteomes" id="UP000269721">
    <property type="component" value="Unassembled WGS sequence"/>
</dbReference>
<dbReference type="OrthoDB" id="7759664at2759"/>
<dbReference type="PANTHER" id="PTHR22763">
    <property type="entry name" value="RING ZINC FINGER PROTEIN"/>
    <property type="match status" value="1"/>
</dbReference>
<evidence type="ECO:0000256" key="14">
    <source>
        <dbReference type="ARBA" id="ARBA00023136"/>
    </source>
</evidence>
<evidence type="ECO:0000256" key="11">
    <source>
        <dbReference type="ARBA" id="ARBA00022824"/>
    </source>
</evidence>
<feature type="domain" description="RING-type" evidence="17">
    <location>
        <begin position="290"/>
        <end position="341"/>
    </location>
</feature>
<feature type="transmembrane region" description="Helical" evidence="16">
    <location>
        <begin position="223"/>
        <end position="244"/>
    </location>
</feature>
<dbReference type="InterPro" id="IPR050731">
    <property type="entry name" value="HRD1_E3_ubiq-ligases"/>
</dbReference>